<gene>
    <name evidence="1" type="ORF">SAMN05444370_1464</name>
</gene>
<reference evidence="1 2" key="1">
    <citation type="submission" date="2016-10" db="EMBL/GenBank/DDBJ databases">
        <authorList>
            <person name="de Groot N.N."/>
        </authorList>
    </citation>
    <scope>NUCLEOTIDE SEQUENCE [LARGE SCALE GENOMIC DNA]</scope>
    <source>
        <strain evidence="1 2">DSM 15345</strain>
    </source>
</reference>
<evidence type="ECO:0000313" key="2">
    <source>
        <dbReference type="Proteomes" id="UP000198703"/>
    </source>
</evidence>
<keyword evidence="2" id="KW-1185">Reference proteome</keyword>
<protein>
    <submittedName>
        <fullName evidence="1">Uncharacterized protein</fullName>
    </submittedName>
</protein>
<name>A0A1H4GA02_9RHOB</name>
<dbReference type="RefSeq" id="WP_093256876.1">
    <property type="nucleotide sequence ID" value="NZ_FNQM01000046.1"/>
</dbReference>
<dbReference type="EMBL" id="FNQM01000046">
    <property type="protein sequence ID" value="SEB06456.1"/>
    <property type="molecule type" value="Genomic_DNA"/>
</dbReference>
<accession>A0A1H4GA02</accession>
<proteinExistence type="predicted"/>
<sequence>MNIVTTPHAFAAPERLRALRLEAAMARKARHVNLGLLVRQHEDSLRSAAQRCDHSARAALHRLIVAVETDDRWTPATARDLRAAVRGLSASIGRLAHAPETAEALAWLRDRIAEIAAQDARVTALDAVLAAHWPAAARQVAGQPARRGRRR</sequence>
<evidence type="ECO:0000313" key="1">
    <source>
        <dbReference type="EMBL" id="SEB06456.1"/>
    </source>
</evidence>
<dbReference type="AlphaFoldDB" id="A0A1H4GA02"/>
<organism evidence="1 2">
    <name type="scientific">Rubrimonas cliftonensis</name>
    <dbReference type="NCBI Taxonomy" id="89524"/>
    <lineage>
        <taxon>Bacteria</taxon>
        <taxon>Pseudomonadati</taxon>
        <taxon>Pseudomonadota</taxon>
        <taxon>Alphaproteobacteria</taxon>
        <taxon>Rhodobacterales</taxon>
        <taxon>Paracoccaceae</taxon>
        <taxon>Rubrimonas</taxon>
    </lineage>
</organism>
<dbReference type="Proteomes" id="UP000198703">
    <property type="component" value="Unassembled WGS sequence"/>
</dbReference>